<keyword evidence="4" id="KW-1185">Reference proteome</keyword>
<evidence type="ECO:0000313" key="3">
    <source>
        <dbReference type="EMBL" id="AXR83234.1"/>
    </source>
</evidence>
<reference evidence="5" key="1">
    <citation type="submission" date="2017-10" db="EMBL/GenBank/DDBJ databases">
        <title>Phenotypic and genomic properties of facultatively anaerobic sulfur-reducing natronoarchaea from hypersaline soda lakes.</title>
        <authorList>
            <person name="Sorokin D.Y."/>
            <person name="Kublanov I.V."/>
            <person name="Roman P."/>
            <person name="Sinninghe Damste J.S."/>
            <person name="Golyshin P.N."/>
            <person name="Rojo D."/>
            <person name="Ciordia S."/>
            <person name="Mena Md.C."/>
            <person name="Ferrer M."/>
            <person name="Messina E."/>
            <person name="Smedile F."/>
            <person name="La Spada G."/>
            <person name="La Cono V."/>
            <person name="Yakimov M.M."/>
        </authorList>
    </citation>
    <scope>NUCLEOTIDE SEQUENCE [LARGE SCALE GENOMIC DNA]</scope>
    <source>
        <strain evidence="5">AArc1</strain>
    </source>
</reference>
<dbReference type="EMBL" id="CP024047">
    <property type="protein sequence ID" value="AXR79465.1"/>
    <property type="molecule type" value="Genomic_DNA"/>
</dbReference>
<evidence type="ECO:0000256" key="1">
    <source>
        <dbReference type="SAM" id="MobiDB-lite"/>
    </source>
</evidence>
<evidence type="ECO:0000313" key="4">
    <source>
        <dbReference type="Proteomes" id="UP000258613"/>
    </source>
</evidence>
<feature type="region of interest" description="Disordered" evidence="1">
    <location>
        <begin position="237"/>
        <end position="271"/>
    </location>
</feature>
<feature type="compositionally biased region" description="Low complexity" evidence="1">
    <location>
        <begin position="313"/>
        <end position="330"/>
    </location>
</feature>
<feature type="region of interest" description="Disordered" evidence="1">
    <location>
        <begin position="312"/>
        <end position="360"/>
    </location>
</feature>
<reference evidence="3" key="3">
    <citation type="journal article" date="2019" name="Int. J. Syst. Evol. Microbiol.">
        <title>Natronolimnobius sulfurireducens sp. nov. and Halalkaliarchaeum desulfuricum gen. nov., sp. nov., the first sulfur-respiring alkaliphilic haloarchaea from hypersaline alkaline lakes.</title>
        <authorList>
            <person name="Sorokin D.Y."/>
            <person name="Yakimov M."/>
            <person name="Messina E."/>
            <person name="Merkel A.Y."/>
            <person name="Bale N.J."/>
            <person name="Sinninghe Damste J.S."/>
        </authorList>
    </citation>
    <scope>NUCLEOTIDE SEQUENCE</scope>
    <source>
        <strain evidence="3">AArc-Mg</strain>
        <strain evidence="2">AArc1</strain>
    </source>
</reference>
<accession>A0A346PUN9</accession>
<dbReference type="AlphaFoldDB" id="A0A346PUN9"/>
<dbReference type="RefSeq" id="WP_186336616.1">
    <property type="nucleotide sequence ID" value="NZ_CP024047.1"/>
</dbReference>
<feature type="compositionally biased region" description="Polar residues" evidence="1">
    <location>
        <begin position="238"/>
        <end position="249"/>
    </location>
</feature>
<dbReference type="EMBL" id="CP027033">
    <property type="protein sequence ID" value="AXR83234.1"/>
    <property type="molecule type" value="Genomic_DNA"/>
</dbReference>
<feature type="compositionally biased region" description="Acidic residues" evidence="1">
    <location>
        <begin position="336"/>
        <end position="353"/>
    </location>
</feature>
<feature type="compositionally biased region" description="Basic and acidic residues" evidence="1">
    <location>
        <begin position="253"/>
        <end position="263"/>
    </location>
</feature>
<organism evidence="3 4">
    <name type="scientific">Natrarchaeobaculum sulfurireducens</name>
    <dbReference type="NCBI Taxonomy" id="2044521"/>
    <lineage>
        <taxon>Archaea</taxon>
        <taxon>Methanobacteriati</taxon>
        <taxon>Methanobacteriota</taxon>
        <taxon>Stenosarchaea group</taxon>
        <taxon>Halobacteria</taxon>
        <taxon>Halobacteriales</taxon>
        <taxon>Natrialbaceae</taxon>
        <taxon>Natrarchaeobaculum</taxon>
    </lineage>
</organism>
<dbReference type="KEGG" id="nan:AArc1_3159"/>
<dbReference type="KEGG" id="nag:AArcMg_3249"/>
<evidence type="ECO:0000313" key="5">
    <source>
        <dbReference type="Proteomes" id="UP000258707"/>
    </source>
</evidence>
<accession>A0A346PIX0</accession>
<dbReference type="Proteomes" id="UP000258707">
    <property type="component" value="Chromosome"/>
</dbReference>
<proteinExistence type="predicted"/>
<dbReference type="OrthoDB" id="239338at2157"/>
<protein>
    <submittedName>
        <fullName evidence="3">Uncharacterized protein</fullName>
    </submittedName>
</protein>
<gene>
    <name evidence="2" type="ORF">AArc1_3159</name>
    <name evidence="3" type="ORF">AArcMg_3249</name>
</gene>
<name>A0A346PUN9_9EURY</name>
<dbReference type="GeneID" id="37643740"/>
<reference evidence="4" key="2">
    <citation type="submission" date="2018-02" db="EMBL/GenBank/DDBJ databases">
        <title>Phenotypic and genomic properties of facultatively anaerobic sulfur-reducing natronoarchaea from hypersaline soda lakes.</title>
        <authorList>
            <person name="Sorokin D.Y."/>
            <person name="Kublanov I.V."/>
            <person name="Roman P."/>
            <person name="Sinninghe Damste J.S."/>
            <person name="Golyshin P.N."/>
            <person name="Rojo D."/>
            <person name="Ciordia S."/>
            <person name="Mena M.D.C."/>
            <person name="Ferrer M."/>
            <person name="Messina E."/>
            <person name="Smedile F."/>
            <person name="La Spada G."/>
            <person name="La Cono V."/>
            <person name="Yakimov M.M."/>
        </authorList>
    </citation>
    <scope>NUCLEOTIDE SEQUENCE [LARGE SCALE GENOMIC DNA]</scope>
    <source>
        <strain evidence="4">AArc-Mg</strain>
    </source>
</reference>
<sequence length="360" mass="37248">MNADEIQSRLLLFVAVVGVVVVGVAGAGVITDQGTTERPTVDHAHLQPDGIETSELERGGEIDFDSPAGPQTVAIDAAHANDVSKADLQPVVSALTAEGHSVEYVEYDQNMPPEERAEHLADALENVDAFVVVEPQARYTTGETEVVSDFAASDGRLLFAAGPDTGGDMLGGLLGLPAADTGGDGEFASVSSQFGIAYDTGYLYDMESEHNYRTLEVTPEAGGQLTDGVDRVVFDGPTQVSTSGQTLLATSETTEHSESREAGSHSVAVEGDNAVAVGDAGFMTSERYNVADNEVFIGNVLEFLVSGTGTPGGLDAPADSDSSSGAAGEPPALPEDTADLPDDPEEIPEDDTPDSANSSE</sequence>
<dbReference type="Proteomes" id="UP000258613">
    <property type="component" value="Chromosome"/>
</dbReference>
<evidence type="ECO:0000313" key="2">
    <source>
        <dbReference type="EMBL" id="AXR79465.1"/>
    </source>
</evidence>